<dbReference type="OrthoDB" id="3760425at2"/>
<proteinExistence type="predicted"/>
<dbReference type="InterPro" id="IPR027417">
    <property type="entry name" value="P-loop_NTPase"/>
</dbReference>
<name>A0A2N7UCH4_9GAMM</name>
<reference evidence="1 2" key="1">
    <citation type="submission" date="2018-01" db="EMBL/GenBank/DDBJ databases">
        <title>Halomonas endophytica sp. nov., isolated from storage liquid in the stems of Populus euphratica.</title>
        <authorList>
            <person name="Chen C."/>
        </authorList>
    </citation>
    <scope>NUCLEOTIDE SEQUENCE [LARGE SCALE GENOMIC DNA]</scope>
    <source>
        <strain evidence="1 2">BZ-SZ-XJ27</strain>
    </source>
</reference>
<dbReference type="SUPFAM" id="SSF52540">
    <property type="entry name" value="P-loop containing nucleoside triphosphate hydrolases"/>
    <property type="match status" value="1"/>
</dbReference>
<dbReference type="EMBL" id="PNRG01000033">
    <property type="protein sequence ID" value="PMR78146.1"/>
    <property type="molecule type" value="Genomic_DNA"/>
</dbReference>
<evidence type="ECO:0008006" key="3">
    <source>
        <dbReference type="Google" id="ProtNLM"/>
    </source>
</evidence>
<organism evidence="1 2">
    <name type="scientific">Halomonas urumqiensis</name>
    <dbReference type="NCBI Taxonomy" id="1684789"/>
    <lineage>
        <taxon>Bacteria</taxon>
        <taxon>Pseudomonadati</taxon>
        <taxon>Pseudomonadota</taxon>
        <taxon>Gammaproteobacteria</taxon>
        <taxon>Oceanospirillales</taxon>
        <taxon>Halomonadaceae</taxon>
        <taxon>Halomonas</taxon>
    </lineage>
</organism>
<dbReference type="AlphaFoldDB" id="A0A2N7UCH4"/>
<evidence type="ECO:0000313" key="1">
    <source>
        <dbReference type="EMBL" id="PMR78146.1"/>
    </source>
</evidence>
<keyword evidence="2" id="KW-1185">Reference proteome</keyword>
<dbReference type="Gene3D" id="3.40.50.300">
    <property type="entry name" value="P-loop containing nucleotide triphosphate hydrolases"/>
    <property type="match status" value="1"/>
</dbReference>
<protein>
    <recommendedName>
        <fullName evidence="3">Sulfotransferase family protein</fullName>
    </recommendedName>
</protein>
<sequence>MPEVLLHIGAPKSGTSAIQRFCQLNRGWLEQQGYFYPEHTLDVNGVSGGHTQLAGRLINGERDAAAHWFNEQLGHARRQKACLLLSAEGLYGREAEMSAITKGLRVRIVAFLRAPIDYLLSNHNQGIKRHMGTQRLIDAASGMLRLPVEPLVGVPFLRWADAFGDEQCVFLPYQSPLEGGEPIEGVFLRQLGITDVKVLGKVEAAGITNRSYVRSALEIKRLLNTVLPELADEVAYRVDWSLQGYSDRATEQRGHTVNDLPATLRAELQAHLYIKMAPVIERFPVLTPLIAECDAATNLEPFVGLDLYAPLQALVRDYPDVVEQIRDKACELRDTGKSGYTFLKLLDLLGIEFNESPTIRDPLTDSGRRTLSSHTAKDADYLRELALCLERLGYMNDALLVADQALSKRPNGVGIQKIRQRIIDRVATADGQYPRTELK</sequence>
<accession>A0A2N7UCH4</accession>
<dbReference type="RefSeq" id="WP_102589211.1">
    <property type="nucleotide sequence ID" value="NZ_BNAE01000001.1"/>
</dbReference>
<comment type="caution">
    <text evidence="1">The sequence shown here is derived from an EMBL/GenBank/DDBJ whole genome shotgun (WGS) entry which is preliminary data.</text>
</comment>
<dbReference type="Proteomes" id="UP000235547">
    <property type="component" value="Unassembled WGS sequence"/>
</dbReference>
<gene>
    <name evidence="1" type="ORF">C1H70_15330</name>
</gene>
<evidence type="ECO:0000313" key="2">
    <source>
        <dbReference type="Proteomes" id="UP000235547"/>
    </source>
</evidence>